<sequence length="122" mass="13918">MTIEAIDNGQNERLEDFIRLAMGGRKVSLKINLYRNLVKQVSQSESTDDIPIETDMCLFMADFIPTPLIPGYPEKITKVYALCSINESEVNDKTIRHIANQRLDMDYARLKNAGIVFESSYL</sequence>
<protein>
    <submittedName>
        <fullName evidence="1">Uncharacterized protein</fullName>
    </submittedName>
</protein>
<organism evidence="1 2">
    <name type="scientific">Desulfosarcina ovata subsp. ovata</name>
    <dbReference type="NCBI Taxonomy" id="2752305"/>
    <lineage>
        <taxon>Bacteria</taxon>
        <taxon>Pseudomonadati</taxon>
        <taxon>Thermodesulfobacteriota</taxon>
        <taxon>Desulfobacteria</taxon>
        <taxon>Desulfobacterales</taxon>
        <taxon>Desulfosarcinaceae</taxon>
        <taxon>Desulfosarcina</taxon>
    </lineage>
</organism>
<dbReference type="EMBL" id="AP021879">
    <property type="protein sequence ID" value="BBO87283.1"/>
    <property type="molecule type" value="Genomic_DNA"/>
</dbReference>
<dbReference type="Proteomes" id="UP000422108">
    <property type="component" value="Chromosome"/>
</dbReference>
<keyword evidence="2" id="KW-1185">Reference proteome</keyword>
<dbReference type="RefSeq" id="WP_155308756.1">
    <property type="nucleotide sequence ID" value="NZ_AP021879.1"/>
</dbReference>
<evidence type="ECO:0000313" key="2">
    <source>
        <dbReference type="Proteomes" id="UP000422108"/>
    </source>
</evidence>
<gene>
    <name evidence="1" type="ORF">DSCOOX_04630</name>
</gene>
<evidence type="ECO:0000313" key="1">
    <source>
        <dbReference type="EMBL" id="BBO87283.1"/>
    </source>
</evidence>
<reference evidence="1 2" key="1">
    <citation type="submission" date="2019-11" db="EMBL/GenBank/DDBJ databases">
        <title>Comparative genomics of hydrocarbon-degrading Desulfosarcina strains.</title>
        <authorList>
            <person name="Watanabe M."/>
            <person name="Kojima H."/>
            <person name="Fukui M."/>
        </authorList>
    </citation>
    <scope>NUCLEOTIDE SEQUENCE [LARGE SCALE GENOMIC DNA]</scope>
    <source>
        <strain evidence="2">oXyS1</strain>
    </source>
</reference>
<proteinExistence type="predicted"/>
<name>A0A5K8A3W2_9BACT</name>
<dbReference type="AlphaFoldDB" id="A0A5K8A3W2"/>
<accession>A0A5K8A3W2</accession>